<dbReference type="InterPro" id="IPR034496">
    <property type="entry name" value="TIAR_RRM3"/>
</dbReference>
<dbReference type="InterPro" id="IPR034494">
    <property type="entry name" value="TIAR_RRM2"/>
</dbReference>
<evidence type="ECO:0000256" key="3">
    <source>
        <dbReference type="SAM" id="MobiDB-lite"/>
    </source>
</evidence>
<feature type="domain" description="RRM" evidence="5">
    <location>
        <begin position="224"/>
        <end position="296"/>
    </location>
</feature>
<dbReference type="InterPro" id="IPR016137">
    <property type="entry name" value="RGS"/>
</dbReference>
<dbReference type="Gene3D" id="1.10.167.10">
    <property type="entry name" value="Regulator of G-protein Signalling 4, domain 2"/>
    <property type="match status" value="1"/>
</dbReference>
<keyword evidence="1 2" id="KW-0694">RNA-binding</keyword>
<dbReference type="Pfam" id="PF00615">
    <property type="entry name" value="RGS"/>
    <property type="match status" value="1"/>
</dbReference>
<dbReference type="SMART" id="SM00315">
    <property type="entry name" value="RGS"/>
    <property type="match status" value="1"/>
</dbReference>
<accession>A0ABQ9DHG2</accession>
<sequence length="581" mass="65289">MVRICLALIVDTGLSVVLEWKEGKGHTHTVYVGNLSRDVTEVLILQLFSQIGPCKSCKMITEHTSNDPYCFVEFYEHRDAAAALAAMNGRKILGKEVKVNWATTPSSQKKDTSNHFHVFVGDLSPEITTEDIKSAFAPFGKISDARVVKDMATGKSKGYGFVSFYNKLDAENAIVHMGGQWLGGRQIRTNWATRKPPAPKSTQENNTKQLRFEDVVNQSSPKNCTVYCGGIASGLTDQLMRQTFSPFGQIMEIRVFPEKGYSFVRFSTHESAAHAIVSVNGTTIEGHVVKCYWGKESPDMTKNFQQVDYSQWGQWSQVYGNPQQYGQYMANGWQVPSYGMYGQAWNQQGFGVDQSPSAAWMGGFGAQPAQGQGAPVIPNQAGYGMASYQTQLLKGWESPESFNVSVALRGRVLLAGKGEEQERKGGRDKVVRVPALCVVQQHQCQVRLQTRDRLTQEFLKKEFSEENVLFWLACEEFKKTQGKKQMQEKAKEIYMTFLSSKASSQVNVEGQSRLSETILETPHPLMFQKLQDQIFNLMKYDSYSRFLKSDIFLNHKKGEEQEENSPEAQTAAKRASRIYNT</sequence>
<feature type="region of interest" description="Disordered" evidence="3">
    <location>
        <begin position="557"/>
        <end position="581"/>
    </location>
</feature>
<dbReference type="CDD" id="cd12620">
    <property type="entry name" value="RRM3_TIAR"/>
    <property type="match status" value="1"/>
</dbReference>
<dbReference type="PANTHER" id="PTHR10352">
    <property type="entry name" value="EUKARYOTIC TRANSLATION INITIATION FACTOR 3 SUBUNIT G"/>
    <property type="match status" value="1"/>
</dbReference>
<dbReference type="Proteomes" id="UP001145742">
    <property type="component" value="Unassembled WGS sequence"/>
</dbReference>
<dbReference type="CDD" id="cd08741">
    <property type="entry name" value="RGS_RGS10"/>
    <property type="match status" value="1"/>
</dbReference>
<dbReference type="InterPro" id="IPR012677">
    <property type="entry name" value="Nucleotide-bd_a/b_plait_sf"/>
</dbReference>
<gene>
    <name evidence="7" type="primary">TIAL1</name>
    <name evidence="7" type="ORF">WISP_43332</name>
</gene>
<dbReference type="InterPro" id="IPR035979">
    <property type="entry name" value="RBD_domain_sf"/>
</dbReference>
<feature type="domain" description="RRM" evidence="5">
    <location>
        <begin position="116"/>
        <end position="194"/>
    </location>
</feature>
<dbReference type="CDD" id="cd12617">
    <property type="entry name" value="RRM2_TIAR"/>
    <property type="match status" value="1"/>
</dbReference>
<dbReference type="SMART" id="SM00361">
    <property type="entry name" value="RRM_1"/>
    <property type="match status" value="3"/>
</dbReference>
<dbReference type="SMART" id="SM00360">
    <property type="entry name" value="RRM"/>
    <property type="match status" value="3"/>
</dbReference>
<dbReference type="Pfam" id="PF00076">
    <property type="entry name" value="RRM_1"/>
    <property type="match status" value="3"/>
</dbReference>
<dbReference type="InterPro" id="IPR000504">
    <property type="entry name" value="RRM_dom"/>
</dbReference>
<dbReference type="PROSITE" id="PS50132">
    <property type="entry name" value="RGS"/>
    <property type="match status" value="1"/>
</dbReference>
<dbReference type="SUPFAM" id="SSF48097">
    <property type="entry name" value="Regulator of G-protein signaling, RGS"/>
    <property type="match status" value="1"/>
</dbReference>
<name>A0ABQ9DHG2_9PASS</name>
<evidence type="ECO:0000259" key="6">
    <source>
        <dbReference type="PROSITE" id="PS50132"/>
    </source>
</evidence>
<feature type="domain" description="RGS" evidence="6">
    <location>
        <begin position="454"/>
        <end position="552"/>
    </location>
</feature>
<dbReference type="SUPFAM" id="SSF54928">
    <property type="entry name" value="RNA-binding domain, RBD"/>
    <property type="match status" value="3"/>
</dbReference>
<dbReference type="CDD" id="cd12616">
    <property type="entry name" value="RRM1_TIAR"/>
    <property type="match status" value="1"/>
</dbReference>
<evidence type="ECO:0000256" key="2">
    <source>
        <dbReference type="PROSITE-ProRule" id="PRU00176"/>
    </source>
</evidence>
<proteinExistence type="predicted"/>
<dbReference type="Gene3D" id="1.10.196.10">
    <property type="match status" value="1"/>
</dbReference>
<evidence type="ECO:0000256" key="4">
    <source>
        <dbReference type="SAM" id="SignalP"/>
    </source>
</evidence>
<comment type="caution">
    <text evidence="7">The sequence shown here is derived from an EMBL/GenBank/DDBJ whole genome shotgun (WGS) entry which is preliminary data.</text>
</comment>
<evidence type="ECO:0000313" key="7">
    <source>
        <dbReference type="EMBL" id="KAJ7421313.1"/>
    </source>
</evidence>
<dbReference type="InterPro" id="IPR034492">
    <property type="entry name" value="TIAR_RRM1"/>
</dbReference>
<reference evidence="7" key="1">
    <citation type="submission" date="2019-10" db="EMBL/GenBank/DDBJ databases">
        <authorList>
            <person name="Soares A.E.R."/>
            <person name="Aleixo A."/>
            <person name="Schneider P."/>
            <person name="Miyaki C.Y."/>
            <person name="Schneider M.P."/>
            <person name="Mello C."/>
            <person name="Vasconcelos A.T.R."/>
        </authorList>
    </citation>
    <scope>NUCLEOTIDE SEQUENCE</scope>
    <source>
        <tissue evidence="7">Muscle</tissue>
    </source>
</reference>
<dbReference type="InterPro" id="IPR024066">
    <property type="entry name" value="RGS_subdom1/3"/>
</dbReference>
<dbReference type="InterPro" id="IPR036305">
    <property type="entry name" value="RGS_sf"/>
</dbReference>
<dbReference type="InterPro" id="IPR003954">
    <property type="entry name" value="RRM_euk-type"/>
</dbReference>
<dbReference type="InterPro" id="IPR044926">
    <property type="entry name" value="RGS_subdomain_2"/>
</dbReference>
<protein>
    <submittedName>
        <fullName evidence="7">Nucleolysin TIAR</fullName>
    </submittedName>
</protein>
<dbReference type="Gene3D" id="3.30.70.330">
    <property type="match status" value="3"/>
</dbReference>
<dbReference type="PRINTS" id="PR01301">
    <property type="entry name" value="RGSPROTEIN"/>
</dbReference>
<keyword evidence="4" id="KW-0732">Signal</keyword>
<evidence type="ECO:0000259" key="5">
    <source>
        <dbReference type="PROSITE" id="PS50102"/>
    </source>
</evidence>
<evidence type="ECO:0000313" key="8">
    <source>
        <dbReference type="Proteomes" id="UP001145742"/>
    </source>
</evidence>
<evidence type="ECO:0000256" key="1">
    <source>
        <dbReference type="ARBA" id="ARBA00022884"/>
    </source>
</evidence>
<keyword evidence="8" id="KW-1185">Reference proteome</keyword>
<feature type="signal peptide" evidence="4">
    <location>
        <begin position="1"/>
        <end position="15"/>
    </location>
</feature>
<feature type="chain" id="PRO_5045593086" evidence="4">
    <location>
        <begin position="16"/>
        <end position="581"/>
    </location>
</feature>
<dbReference type="EMBL" id="WHWB01033223">
    <property type="protein sequence ID" value="KAJ7421313.1"/>
    <property type="molecule type" value="Genomic_DNA"/>
</dbReference>
<dbReference type="InterPro" id="IPR037879">
    <property type="entry name" value="RGS10_RGS"/>
</dbReference>
<feature type="domain" description="RRM" evidence="5">
    <location>
        <begin position="28"/>
        <end position="104"/>
    </location>
</feature>
<organism evidence="7 8">
    <name type="scientific">Willisornis vidua</name>
    <name type="common">Xingu scale-backed antbird</name>
    <dbReference type="NCBI Taxonomy" id="1566151"/>
    <lineage>
        <taxon>Eukaryota</taxon>
        <taxon>Metazoa</taxon>
        <taxon>Chordata</taxon>
        <taxon>Craniata</taxon>
        <taxon>Vertebrata</taxon>
        <taxon>Euteleostomi</taxon>
        <taxon>Archelosauria</taxon>
        <taxon>Archosauria</taxon>
        <taxon>Dinosauria</taxon>
        <taxon>Saurischia</taxon>
        <taxon>Theropoda</taxon>
        <taxon>Coelurosauria</taxon>
        <taxon>Aves</taxon>
        <taxon>Neognathae</taxon>
        <taxon>Neoaves</taxon>
        <taxon>Telluraves</taxon>
        <taxon>Australaves</taxon>
        <taxon>Passeriformes</taxon>
        <taxon>Thamnophilidae</taxon>
        <taxon>Willisornis</taxon>
    </lineage>
</organism>
<dbReference type="PROSITE" id="PS50102">
    <property type="entry name" value="RRM"/>
    <property type="match status" value="3"/>
</dbReference>